<dbReference type="GO" id="GO:0005737">
    <property type="term" value="C:cytoplasm"/>
    <property type="evidence" value="ECO:0007669"/>
    <property type="project" value="TreeGrafter"/>
</dbReference>
<dbReference type="EMBL" id="WIXK01000012">
    <property type="protein sequence ID" value="MQY44222.1"/>
    <property type="molecule type" value="Genomic_DNA"/>
</dbReference>
<dbReference type="Pfam" id="PF01266">
    <property type="entry name" value="DAO"/>
    <property type="match status" value="1"/>
</dbReference>
<dbReference type="GO" id="GO:0016491">
    <property type="term" value="F:oxidoreductase activity"/>
    <property type="evidence" value="ECO:0007669"/>
    <property type="project" value="UniProtKB-KW"/>
</dbReference>
<dbReference type="PANTHER" id="PTHR13847">
    <property type="entry name" value="SARCOSINE DEHYDROGENASE-RELATED"/>
    <property type="match status" value="1"/>
</dbReference>
<proteinExistence type="predicted"/>
<evidence type="ECO:0000256" key="1">
    <source>
        <dbReference type="ARBA" id="ARBA00023002"/>
    </source>
</evidence>
<dbReference type="RefSeq" id="WP_153549118.1">
    <property type="nucleotide sequence ID" value="NZ_WIXK01000012.1"/>
</dbReference>
<dbReference type="Gene3D" id="3.30.9.10">
    <property type="entry name" value="D-Amino Acid Oxidase, subunit A, domain 2"/>
    <property type="match status" value="1"/>
</dbReference>
<dbReference type="SUPFAM" id="SSF51905">
    <property type="entry name" value="FAD/NAD(P)-binding domain"/>
    <property type="match status" value="1"/>
</dbReference>
<feature type="domain" description="FAD dependent oxidoreductase" evidence="2">
    <location>
        <begin position="3"/>
        <end position="391"/>
    </location>
</feature>
<sequence length="406" mass="43937">MADIVVLGAGMAGVGAALALQARGHAVRLVDQHAPGEETSFGNAGIIQAEACVPYEFPRAPLTLLKYALGLSNDLVIDYHKLPAMLKPLWQYFNLSSAKSHAAITKTYAQLIARGVEAHAPLIEAADAGDLIRTNGFGEIYQTNKGFDAAAKQAEIWAQDYDLMMELWPGDTLHKHEAKLRTTPAGTVFWGDSWSCRNPGALAKAYGALFEARGGTLMQMKLRSAQPTATGWQVQSSTGRLETQHLVVALGPWSPAFLQPLGYDIPMVMKRGYHSHYHCSTPPERGYFLADDGVVVSDMDQGVRITTGAHLTSQGAPENLRQLHRGRAAAGEIFDLGTEIENSRWQGTRPCLPQMVPLVGAAPKHRGLWFHFGHGHQGFTLGPATGEILARVMDGDTDRLSDALAP</sequence>
<keyword evidence="1" id="KW-0560">Oxidoreductase</keyword>
<gene>
    <name evidence="3" type="ORF">GG681_16365</name>
</gene>
<reference evidence="3 4" key="1">
    <citation type="submission" date="2019-10" db="EMBL/GenBank/DDBJ databases">
        <title>Epibacterium sp. nov., isolated from seawater.</title>
        <authorList>
            <person name="Zhang X."/>
            <person name="Li N."/>
        </authorList>
    </citation>
    <scope>NUCLEOTIDE SEQUENCE [LARGE SCALE GENOMIC DNA]</scope>
    <source>
        <strain evidence="3 4">SM1969</strain>
    </source>
</reference>
<organism evidence="3 4">
    <name type="scientific">Tritonibacter aquimaris</name>
    <dbReference type="NCBI Taxonomy" id="2663379"/>
    <lineage>
        <taxon>Bacteria</taxon>
        <taxon>Pseudomonadati</taxon>
        <taxon>Pseudomonadota</taxon>
        <taxon>Alphaproteobacteria</taxon>
        <taxon>Rhodobacterales</taxon>
        <taxon>Paracoccaceae</taxon>
        <taxon>Tritonibacter</taxon>
    </lineage>
</organism>
<dbReference type="InterPro" id="IPR036188">
    <property type="entry name" value="FAD/NAD-bd_sf"/>
</dbReference>
<dbReference type="InterPro" id="IPR006076">
    <property type="entry name" value="FAD-dep_OxRdtase"/>
</dbReference>
<dbReference type="Proteomes" id="UP000436694">
    <property type="component" value="Unassembled WGS sequence"/>
</dbReference>
<dbReference type="AlphaFoldDB" id="A0A844B1L3"/>
<evidence type="ECO:0000259" key="2">
    <source>
        <dbReference type="Pfam" id="PF01266"/>
    </source>
</evidence>
<keyword evidence="4" id="KW-1185">Reference proteome</keyword>
<protein>
    <submittedName>
        <fullName evidence="3">FAD-dependent oxidoreductase</fullName>
    </submittedName>
</protein>
<evidence type="ECO:0000313" key="3">
    <source>
        <dbReference type="EMBL" id="MQY44222.1"/>
    </source>
</evidence>
<dbReference type="PANTHER" id="PTHR13847:SF289">
    <property type="entry name" value="GLYCINE OXIDASE"/>
    <property type="match status" value="1"/>
</dbReference>
<accession>A0A844B1L3</accession>
<evidence type="ECO:0000313" key="4">
    <source>
        <dbReference type="Proteomes" id="UP000436694"/>
    </source>
</evidence>
<dbReference type="Gene3D" id="3.50.50.60">
    <property type="entry name" value="FAD/NAD(P)-binding domain"/>
    <property type="match status" value="2"/>
</dbReference>
<comment type="caution">
    <text evidence="3">The sequence shown here is derived from an EMBL/GenBank/DDBJ whole genome shotgun (WGS) entry which is preliminary data.</text>
</comment>
<name>A0A844B1L3_9RHOB</name>